<dbReference type="Gene3D" id="3.80.10.10">
    <property type="entry name" value="Ribonuclease Inhibitor"/>
    <property type="match status" value="1"/>
</dbReference>
<proteinExistence type="predicted"/>
<evidence type="ECO:0000313" key="5">
    <source>
        <dbReference type="EMBL" id="GLI63414.1"/>
    </source>
</evidence>
<evidence type="ECO:0000256" key="2">
    <source>
        <dbReference type="SAM" id="MobiDB-lite"/>
    </source>
</evidence>
<feature type="region of interest" description="Disordered" evidence="2">
    <location>
        <begin position="580"/>
        <end position="599"/>
    </location>
</feature>
<dbReference type="Pfam" id="PF00560">
    <property type="entry name" value="LRR_1"/>
    <property type="match status" value="1"/>
</dbReference>
<organism evidence="5 6">
    <name type="scientific">Volvox africanus</name>
    <dbReference type="NCBI Taxonomy" id="51714"/>
    <lineage>
        <taxon>Eukaryota</taxon>
        <taxon>Viridiplantae</taxon>
        <taxon>Chlorophyta</taxon>
        <taxon>core chlorophytes</taxon>
        <taxon>Chlorophyceae</taxon>
        <taxon>CS clade</taxon>
        <taxon>Chlamydomonadales</taxon>
        <taxon>Volvocaceae</taxon>
        <taxon>Volvox</taxon>
    </lineage>
</organism>
<dbReference type="PANTHER" id="PTHR48009:SF4">
    <property type="entry name" value="LEUCINE-RICH REPEAT (LRR) FAMILY PROTEIN"/>
    <property type="match status" value="1"/>
</dbReference>
<protein>
    <recommendedName>
        <fullName evidence="7">Leucine-rich repeat-containing N-terminal plant-type domain-containing protein</fullName>
    </recommendedName>
</protein>
<dbReference type="EMBL" id="BSDZ01000015">
    <property type="protein sequence ID" value="GLI63414.1"/>
    <property type="molecule type" value="Genomic_DNA"/>
</dbReference>
<evidence type="ECO:0000256" key="4">
    <source>
        <dbReference type="SAM" id="SignalP"/>
    </source>
</evidence>
<dbReference type="SUPFAM" id="SSF52058">
    <property type="entry name" value="L domain-like"/>
    <property type="match status" value="1"/>
</dbReference>
<keyword evidence="4" id="KW-0732">Signal</keyword>
<feature type="compositionally biased region" description="Low complexity" evidence="2">
    <location>
        <begin position="22"/>
        <end position="33"/>
    </location>
</feature>
<feature type="chain" id="PRO_5045947699" description="Leucine-rich repeat-containing N-terminal plant-type domain-containing protein" evidence="4">
    <location>
        <begin position="21"/>
        <end position="696"/>
    </location>
</feature>
<gene>
    <name evidence="5" type="ORF">VaNZ11_006382</name>
</gene>
<feature type="signal peptide" evidence="4">
    <location>
        <begin position="1"/>
        <end position="20"/>
    </location>
</feature>
<keyword evidence="3" id="KW-0812">Transmembrane</keyword>
<reference evidence="5 6" key="1">
    <citation type="journal article" date="2023" name="IScience">
        <title>Expanded male sex-determining region conserved during the evolution of homothallism in the green alga Volvox.</title>
        <authorList>
            <person name="Yamamoto K."/>
            <person name="Matsuzaki R."/>
            <person name="Mahakham W."/>
            <person name="Heman W."/>
            <person name="Sekimoto H."/>
            <person name="Kawachi M."/>
            <person name="Minakuchi Y."/>
            <person name="Toyoda A."/>
            <person name="Nozaki H."/>
        </authorList>
    </citation>
    <scope>NUCLEOTIDE SEQUENCE [LARGE SCALE GENOMIC DNA]</scope>
    <source>
        <strain evidence="5 6">NIES-4468</strain>
    </source>
</reference>
<comment type="subcellular location">
    <subcellularLocation>
        <location evidence="1">Cytoplasm</location>
        <location evidence="1">Cytoskeleton</location>
        <location evidence="1">Cilium axoneme</location>
    </subcellularLocation>
</comment>
<feature type="compositionally biased region" description="Polar residues" evidence="2">
    <location>
        <begin position="462"/>
        <end position="473"/>
    </location>
</feature>
<evidence type="ECO:0000256" key="1">
    <source>
        <dbReference type="ARBA" id="ARBA00004430"/>
    </source>
</evidence>
<evidence type="ECO:0008006" key="7">
    <source>
        <dbReference type="Google" id="ProtNLM"/>
    </source>
</evidence>
<dbReference type="InterPro" id="IPR032675">
    <property type="entry name" value="LRR_dom_sf"/>
</dbReference>
<feature type="compositionally biased region" description="Basic and acidic residues" evidence="2">
    <location>
        <begin position="435"/>
        <end position="445"/>
    </location>
</feature>
<comment type="caution">
    <text evidence="5">The sequence shown here is derived from an EMBL/GenBank/DDBJ whole genome shotgun (WGS) entry which is preliminary data.</text>
</comment>
<feature type="compositionally biased region" description="Polar residues" evidence="2">
    <location>
        <begin position="415"/>
        <end position="431"/>
    </location>
</feature>
<dbReference type="PANTHER" id="PTHR48009">
    <property type="entry name" value="LEUCINE-RICH REPEAT (LRR) FAMILY PROTEIN"/>
    <property type="match status" value="1"/>
</dbReference>
<evidence type="ECO:0000256" key="3">
    <source>
        <dbReference type="SAM" id="Phobius"/>
    </source>
</evidence>
<feature type="transmembrane region" description="Helical" evidence="3">
    <location>
        <begin position="296"/>
        <end position="317"/>
    </location>
</feature>
<name>A0ABQ5S1D1_9CHLO</name>
<feature type="region of interest" description="Disordered" evidence="2">
    <location>
        <begin position="407"/>
        <end position="501"/>
    </location>
</feature>
<dbReference type="InterPro" id="IPR001611">
    <property type="entry name" value="Leu-rich_rpt"/>
</dbReference>
<feature type="region of interest" description="Disordered" evidence="2">
    <location>
        <begin position="333"/>
        <end position="369"/>
    </location>
</feature>
<keyword evidence="3" id="KW-1133">Transmembrane helix</keyword>
<dbReference type="InterPro" id="IPR053213">
    <property type="entry name" value="RLP29"/>
</dbReference>
<sequence length="696" mass="72453">MHFVLILALKFCLWVSVAYSSRSSSSSPTRQPRSPVPSSPLSITPAVEVAAARQLLKSLLGNASGSAFVLDSLAPNGTDPCGSASSNFEPGTCGMTGYEACNWSWLLCQKYHITFVNLTCAIRTSYSCVPNLQGGFPVEGPQLPGLIGLDVSGNSGLTGQLSLSGWVEMRSLQYLLLGGCAFGGPLPNTWTAVRGLEILDLRNNRFSGTLPPGLDALENLKRLLLGDNEDLSGALPASWEKLVHLEVLDVTNVCRLCGSTSIFPQKPIETHTTGSHVDIACKVDECSDVWRGLHTVLQGVMAAFASVLGLIAIILIIRRMRHCANARAVAHEAARSTNGGGGSNTSAAVGGNSSNGDRGNATRSQRRARRRRLHYTIHAERVPLYTVEFQADGGVKWSVELVGGHTAAARPGGNAANSAAWSPSQRRQSTGHPPDAGEDRERDVELGLDFGRVNERGGDQGGSHQTSEQQGDGSSREQQLDGQTQTAAGGGGRGRRTQVASSSVALVEMAEVPAAQLREGGSGGANGVGAAEQAEAHHGLGAASEALEAAAAAANRSQQQLVDPIRSSVSTTTAITVHATSNPHLTPGCASRKTPACSSKPLPADAVILMPDEMVACLGQRVVLEERLPPEQTRPAAPVAMAEGHDLAIDMVNVAGGGLQPGAAVGTGVAAAAQETGNRTASMLVREATASPCRVL</sequence>
<keyword evidence="6" id="KW-1185">Reference proteome</keyword>
<dbReference type="Proteomes" id="UP001165090">
    <property type="component" value="Unassembled WGS sequence"/>
</dbReference>
<accession>A0ABQ5S1D1</accession>
<feature type="compositionally biased region" description="Low complexity" evidence="2">
    <location>
        <begin position="344"/>
        <end position="356"/>
    </location>
</feature>
<evidence type="ECO:0000313" key="6">
    <source>
        <dbReference type="Proteomes" id="UP001165090"/>
    </source>
</evidence>
<keyword evidence="3" id="KW-0472">Membrane</keyword>
<feature type="region of interest" description="Disordered" evidence="2">
    <location>
        <begin position="22"/>
        <end position="41"/>
    </location>
</feature>